<reference evidence="10 11" key="2">
    <citation type="submission" date="2015-01" db="EMBL/GenBank/DDBJ databases">
        <authorList>
            <consortium name="NBRP consortium"/>
            <person name="Sawabe T."/>
            <person name="Meirelles P."/>
            <person name="Feng G."/>
            <person name="Sayaka M."/>
            <person name="Hattori M."/>
            <person name="Ohkuma M."/>
        </authorList>
    </citation>
    <scope>NUCLEOTIDE SEQUENCE [LARGE SCALE GENOMIC DNA]</scope>
    <source>
        <strain evidence="11">JCM 19231</strain>
    </source>
</reference>
<keyword evidence="7 8" id="KW-0472">Membrane</keyword>
<feature type="transmembrane region" description="Helical" evidence="8">
    <location>
        <begin position="250"/>
        <end position="268"/>
    </location>
</feature>
<evidence type="ECO:0000313" key="10">
    <source>
        <dbReference type="EMBL" id="GAM55685.1"/>
    </source>
</evidence>
<dbReference type="Gene3D" id="1.20.1720.10">
    <property type="entry name" value="Multidrug resistance protein D"/>
    <property type="match status" value="1"/>
</dbReference>
<feature type="transmembrane region" description="Helical" evidence="8">
    <location>
        <begin position="104"/>
        <end position="125"/>
    </location>
</feature>
<dbReference type="InterPro" id="IPR020846">
    <property type="entry name" value="MFS_dom"/>
</dbReference>
<evidence type="ECO:0000256" key="1">
    <source>
        <dbReference type="ARBA" id="ARBA00004651"/>
    </source>
</evidence>
<feature type="transmembrane region" description="Helical" evidence="8">
    <location>
        <begin position="165"/>
        <end position="186"/>
    </location>
</feature>
<gene>
    <name evidence="10" type="ORF">JCM19231_749</name>
</gene>
<evidence type="ECO:0000256" key="4">
    <source>
        <dbReference type="ARBA" id="ARBA00022475"/>
    </source>
</evidence>
<dbReference type="PROSITE" id="PS50850">
    <property type="entry name" value="MFS"/>
    <property type="match status" value="1"/>
</dbReference>
<protein>
    <recommendedName>
        <fullName evidence="8">Bcr/CflA family efflux transporter</fullName>
    </recommendedName>
</protein>
<feature type="transmembrane region" description="Helical" evidence="8">
    <location>
        <begin position="79"/>
        <end position="98"/>
    </location>
</feature>
<dbReference type="Proteomes" id="UP000031671">
    <property type="component" value="Unassembled WGS sequence"/>
</dbReference>
<evidence type="ECO:0000256" key="5">
    <source>
        <dbReference type="ARBA" id="ARBA00022692"/>
    </source>
</evidence>
<comment type="subcellular location">
    <subcellularLocation>
        <location evidence="8">Cell inner membrane</location>
        <topology evidence="8">Multi-pass membrane protein</topology>
    </subcellularLocation>
    <subcellularLocation>
        <location evidence="1">Cell membrane</location>
        <topology evidence="1">Multi-pass membrane protein</topology>
    </subcellularLocation>
</comment>
<dbReference type="InterPro" id="IPR011701">
    <property type="entry name" value="MFS"/>
</dbReference>
<comment type="similarity">
    <text evidence="2 8">Belongs to the major facilitator superfamily. Bcr/CmlA family.</text>
</comment>
<evidence type="ECO:0000256" key="3">
    <source>
        <dbReference type="ARBA" id="ARBA00022448"/>
    </source>
</evidence>
<keyword evidence="5 8" id="KW-0812">Transmembrane</keyword>
<evidence type="ECO:0000256" key="8">
    <source>
        <dbReference type="RuleBase" id="RU365088"/>
    </source>
</evidence>
<dbReference type="SUPFAM" id="SSF103473">
    <property type="entry name" value="MFS general substrate transporter"/>
    <property type="match status" value="1"/>
</dbReference>
<dbReference type="AlphaFoldDB" id="A0A0B8NLW6"/>
<evidence type="ECO:0000256" key="2">
    <source>
        <dbReference type="ARBA" id="ARBA00006236"/>
    </source>
</evidence>
<accession>A0A0B8NLW6</accession>
<organism evidence="10 11">
    <name type="scientific">Vibrio ishigakensis</name>
    <dbReference type="NCBI Taxonomy" id="1481914"/>
    <lineage>
        <taxon>Bacteria</taxon>
        <taxon>Pseudomonadati</taxon>
        <taxon>Pseudomonadota</taxon>
        <taxon>Gammaproteobacteria</taxon>
        <taxon>Vibrionales</taxon>
        <taxon>Vibrionaceae</taxon>
        <taxon>Vibrio</taxon>
    </lineage>
</organism>
<feature type="transmembrane region" description="Helical" evidence="8">
    <location>
        <begin position="47"/>
        <end position="67"/>
    </location>
</feature>
<dbReference type="GO" id="GO:1990961">
    <property type="term" value="P:xenobiotic detoxification by transmembrane export across the plasma membrane"/>
    <property type="evidence" value="ECO:0007669"/>
    <property type="project" value="InterPro"/>
</dbReference>
<keyword evidence="8" id="KW-0997">Cell inner membrane</keyword>
<evidence type="ECO:0000256" key="6">
    <source>
        <dbReference type="ARBA" id="ARBA00022989"/>
    </source>
</evidence>
<feature type="transmembrane region" description="Helical" evidence="8">
    <location>
        <begin position="137"/>
        <end position="159"/>
    </location>
</feature>
<keyword evidence="11" id="KW-1185">Reference proteome</keyword>
<dbReference type="Pfam" id="PF07690">
    <property type="entry name" value="MFS_1"/>
    <property type="match status" value="1"/>
</dbReference>
<reference evidence="10 11" key="1">
    <citation type="submission" date="2015-01" db="EMBL/GenBank/DDBJ databases">
        <title>Vibrio sp. C1 JCM 19231 whole genome shotgun sequence.</title>
        <authorList>
            <person name="Sawabe T."/>
            <person name="Meirelles P."/>
            <person name="Feng G."/>
            <person name="Sayaka M."/>
            <person name="Hattori M."/>
            <person name="Ohkuma M."/>
        </authorList>
    </citation>
    <scope>NUCLEOTIDE SEQUENCE [LARGE SCALE GENOMIC DNA]</scope>
    <source>
        <strain evidence="11">JCM 19231</strain>
    </source>
</reference>
<feature type="transmembrane region" description="Helical" evidence="8">
    <location>
        <begin position="364"/>
        <end position="385"/>
    </location>
</feature>
<dbReference type="GO" id="GO:0005886">
    <property type="term" value="C:plasma membrane"/>
    <property type="evidence" value="ECO:0007669"/>
    <property type="project" value="UniProtKB-SubCell"/>
</dbReference>
<feature type="transmembrane region" description="Helical" evidence="8">
    <location>
        <begin position="12"/>
        <end position="35"/>
    </location>
</feature>
<feature type="transmembrane region" description="Helical" evidence="8">
    <location>
        <begin position="214"/>
        <end position="238"/>
    </location>
</feature>
<dbReference type="GO" id="GO:0042910">
    <property type="term" value="F:xenobiotic transmembrane transporter activity"/>
    <property type="evidence" value="ECO:0007669"/>
    <property type="project" value="InterPro"/>
</dbReference>
<sequence length="402" mass="43743">MKKPQAVLGEKGTLFFLVIISAFPPLTTDLYLPALPQMVEVLGTTQAMVNLTLSVYFVTYAIGLLFWGPLSEKFGRKPILLTGLGLYMVASVLCALAFSIEFLIGARALQAFGGAAITVVATAIVKDLYDGRERERIMATIMSLVIIAPMVAPVIGAFLLKIANWHMMFVALGVFGFIATLIALCYTETLEHRYEGSMLRSWSRLATVFNNPRFVSLLVIFSLTPMALMAFLAAGSYIYINGFGLTEQEFSYAFAFNALFASFGPTIYMKVSKRVSSKTIITACFLAITLLGVATFTVGHLSPWLFALIAAPVTMAIITTRIPGTNLMLDQQEKDTGSAVAIIQFSSMMAGSLGMVLVSTRPEMLIENLGLIQMGIGACGPWIVATGKKPQLRHRQPERGLR</sequence>
<evidence type="ECO:0000313" key="11">
    <source>
        <dbReference type="Proteomes" id="UP000031671"/>
    </source>
</evidence>
<feature type="domain" description="Major facilitator superfamily (MFS) profile" evidence="9">
    <location>
        <begin position="13"/>
        <end position="402"/>
    </location>
</feature>
<keyword evidence="3 8" id="KW-0813">Transport</keyword>
<feature type="transmembrane region" description="Helical" evidence="8">
    <location>
        <begin position="280"/>
        <end position="298"/>
    </location>
</feature>
<feature type="transmembrane region" description="Helical" evidence="8">
    <location>
        <begin position="304"/>
        <end position="324"/>
    </location>
</feature>
<dbReference type="PANTHER" id="PTHR23502:SF132">
    <property type="entry name" value="POLYAMINE TRANSPORTER 2-RELATED"/>
    <property type="match status" value="1"/>
</dbReference>
<dbReference type="PANTHER" id="PTHR23502">
    <property type="entry name" value="MAJOR FACILITATOR SUPERFAMILY"/>
    <property type="match status" value="1"/>
</dbReference>
<dbReference type="InterPro" id="IPR036259">
    <property type="entry name" value="MFS_trans_sf"/>
</dbReference>
<feature type="transmembrane region" description="Helical" evidence="8">
    <location>
        <begin position="336"/>
        <end position="358"/>
    </location>
</feature>
<keyword evidence="4" id="KW-1003">Cell membrane</keyword>
<evidence type="ECO:0000259" key="9">
    <source>
        <dbReference type="PROSITE" id="PS50850"/>
    </source>
</evidence>
<name>A0A0B8NLW6_9VIBR</name>
<dbReference type="InterPro" id="IPR004812">
    <property type="entry name" value="Efflux_drug-R_Bcr/CmlA"/>
</dbReference>
<dbReference type="NCBIfam" id="TIGR00710">
    <property type="entry name" value="efflux_Bcr_CflA"/>
    <property type="match status" value="1"/>
</dbReference>
<dbReference type="EMBL" id="BBRZ01000017">
    <property type="protein sequence ID" value="GAM55685.1"/>
    <property type="molecule type" value="Genomic_DNA"/>
</dbReference>
<evidence type="ECO:0000256" key="7">
    <source>
        <dbReference type="ARBA" id="ARBA00023136"/>
    </source>
</evidence>
<keyword evidence="6 8" id="KW-1133">Transmembrane helix</keyword>
<comment type="caution">
    <text evidence="10">The sequence shown here is derived from an EMBL/GenBank/DDBJ whole genome shotgun (WGS) entry which is preliminary data.</text>
</comment>
<proteinExistence type="inferred from homology"/>
<dbReference type="CDD" id="cd17320">
    <property type="entry name" value="MFS_MdfA_MDR_like"/>
    <property type="match status" value="1"/>
</dbReference>